<evidence type="ECO:0000313" key="3">
    <source>
        <dbReference type="Proteomes" id="UP001163046"/>
    </source>
</evidence>
<name>A0A9X0A5F6_9CNID</name>
<feature type="chain" id="PRO_5040876287" evidence="1">
    <location>
        <begin position="17"/>
        <end position="91"/>
    </location>
</feature>
<dbReference type="OrthoDB" id="10510025at2759"/>
<evidence type="ECO:0000256" key="1">
    <source>
        <dbReference type="SAM" id="SignalP"/>
    </source>
</evidence>
<dbReference type="AlphaFoldDB" id="A0A9X0A5F6"/>
<reference evidence="2" key="1">
    <citation type="submission" date="2023-01" db="EMBL/GenBank/DDBJ databases">
        <title>Genome assembly of the deep-sea coral Lophelia pertusa.</title>
        <authorList>
            <person name="Herrera S."/>
            <person name="Cordes E."/>
        </authorList>
    </citation>
    <scope>NUCLEOTIDE SEQUENCE</scope>
    <source>
        <strain evidence="2">USNM1676648</strain>
        <tissue evidence="2">Polyp</tissue>
    </source>
</reference>
<comment type="caution">
    <text evidence="2">The sequence shown here is derived from an EMBL/GenBank/DDBJ whole genome shotgun (WGS) entry which is preliminary data.</text>
</comment>
<dbReference type="EMBL" id="MU825399">
    <property type="protein sequence ID" value="KAJ7393124.1"/>
    <property type="molecule type" value="Genomic_DNA"/>
</dbReference>
<protein>
    <submittedName>
        <fullName evidence="2">Uncharacterized protein</fullName>
    </submittedName>
</protein>
<dbReference type="Proteomes" id="UP001163046">
    <property type="component" value="Unassembled WGS sequence"/>
</dbReference>
<evidence type="ECO:0000313" key="2">
    <source>
        <dbReference type="EMBL" id="KAJ7393124.1"/>
    </source>
</evidence>
<accession>A0A9X0A5F6</accession>
<proteinExistence type="predicted"/>
<keyword evidence="1" id="KW-0732">Signal</keyword>
<keyword evidence="3" id="KW-1185">Reference proteome</keyword>
<organism evidence="2 3">
    <name type="scientific">Desmophyllum pertusum</name>
    <dbReference type="NCBI Taxonomy" id="174260"/>
    <lineage>
        <taxon>Eukaryota</taxon>
        <taxon>Metazoa</taxon>
        <taxon>Cnidaria</taxon>
        <taxon>Anthozoa</taxon>
        <taxon>Hexacorallia</taxon>
        <taxon>Scleractinia</taxon>
        <taxon>Caryophylliina</taxon>
        <taxon>Caryophylliidae</taxon>
        <taxon>Desmophyllum</taxon>
    </lineage>
</organism>
<sequence>MRWLYVLALFMALAASDNPEENAGVSDLDLFEGDMIISTDQRMAAEKGLDIDNPLGRASTKNKQWPGGLVPYIIASEISDHPLPRQSLMKQ</sequence>
<feature type="signal peptide" evidence="1">
    <location>
        <begin position="1"/>
        <end position="16"/>
    </location>
</feature>
<gene>
    <name evidence="2" type="ORF">OS493_008423</name>
</gene>